<evidence type="ECO:0000313" key="2">
    <source>
        <dbReference type="Proteomes" id="UP000283530"/>
    </source>
</evidence>
<sequence>MTWKGESNNSNELGHGLVDSSCQRWGYPDIYVYADLHSSLGGRSSFSYTAITPISRDLREYRLGMFLFTEEIISTMKNPMETGSSY</sequence>
<proteinExistence type="predicted"/>
<reference evidence="1 2" key="1">
    <citation type="journal article" date="2019" name="Nat. Plants">
        <title>Stout camphor tree genome fills gaps in understanding of flowering plant genome evolution.</title>
        <authorList>
            <person name="Chaw S.M."/>
            <person name="Liu Y.C."/>
            <person name="Wu Y.W."/>
            <person name="Wang H.Y."/>
            <person name="Lin C.I."/>
            <person name="Wu C.S."/>
            <person name="Ke H.M."/>
            <person name="Chang L.Y."/>
            <person name="Hsu C.Y."/>
            <person name="Yang H.T."/>
            <person name="Sudianto E."/>
            <person name="Hsu M.H."/>
            <person name="Wu K.P."/>
            <person name="Wang L.N."/>
            <person name="Leebens-Mack J.H."/>
            <person name="Tsai I.J."/>
        </authorList>
    </citation>
    <scope>NUCLEOTIDE SEQUENCE [LARGE SCALE GENOMIC DNA]</scope>
    <source>
        <strain evidence="2">cv. Chaw 1501</strain>
        <tissue evidence="1">Young leaves</tissue>
    </source>
</reference>
<comment type="caution">
    <text evidence="1">The sequence shown here is derived from an EMBL/GenBank/DDBJ whole genome shotgun (WGS) entry which is preliminary data.</text>
</comment>
<name>A0A3S3NSN2_9MAGN</name>
<accession>A0A3S3NSN2</accession>
<dbReference type="EMBL" id="QPKB01000005">
    <property type="protein sequence ID" value="RWR85730.1"/>
    <property type="molecule type" value="Genomic_DNA"/>
</dbReference>
<dbReference type="AlphaFoldDB" id="A0A3S3NSN2"/>
<protein>
    <submittedName>
        <fullName evidence="1">Uncharacterized protein</fullName>
    </submittedName>
</protein>
<evidence type="ECO:0000313" key="1">
    <source>
        <dbReference type="EMBL" id="RWR85730.1"/>
    </source>
</evidence>
<gene>
    <name evidence="1" type="ORF">CKAN_01460300</name>
</gene>
<keyword evidence="2" id="KW-1185">Reference proteome</keyword>
<organism evidence="1 2">
    <name type="scientific">Cinnamomum micranthum f. kanehirae</name>
    <dbReference type="NCBI Taxonomy" id="337451"/>
    <lineage>
        <taxon>Eukaryota</taxon>
        <taxon>Viridiplantae</taxon>
        <taxon>Streptophyta</taxon>
        <taxon>Embryophyta</taxon>
        <taxon>Tracheophyta</taxon>
        <taxon>Spermatophyta</taxon>
        <taxon>Magnoliopsida</taxon>
        <taxon>Magnoliidae</taxon>
        <taxon>Laurales</taxon>
        <taxon>Lauraceae</taxon>
        <taxon>Cinnamomum</taxon>
    </lineage>
</organism>
<dbReference type="Proteomes" id="UP000283530">
    <property type="component" value="Unassembled WGS sequence"/>
</dbReference>